<dbReference type="Proteomes" id="UP000652761">
    <property type="component" value="Unassembled WGS sequence"/>
</dbReference>
<organism evidence="2 3">
    <name type="scientific">Colocasia esculenta</name>
    <name type="common">Wild taro</name>
    <name type="synonym">Arum esculentum</name>
    <dbReference type="NCBI Taxonomy" id="4460"/>
    <lineage>
        <taxon>Eukaryota</taxon>
        <taxon>Viridiplantae</taxon>
        <taxon>Streptophyta</taxon>
        <taxon>Embryophyta</taxon>
        <taxon>Tracheophyta</taxon>
        <taxon>Spermatophyta</taxon>
        <taxon>Magnoliopsida</taxon>
        <taxon>Liliopsida</taxon>
        <taxon>Araceae</taxon>
        <taxon>Aroideae</taxon>
        <taxon>Colocasieae</taxon>
        <taxon>Colocasia</taxon>
    </lineage>
</organism>
<evidence type="ECO:0000256" key="1">
    <source>
        <dbReference type="SAM" id="MobiDB-lite"/>
    </source>
</evidence>
<evidence type="ECO:0000313" key="3">
    <source>
        <dbReference type="Proteomes" id="UP000652761"/>
    </source>
</evidence>
<evidence type="ECO:0000313" key="2">
    <source>
        <dbReference type="EMBL" id="MQM22424.1"/>
    </source>
</evidence>
<reference evidence="2" key="1">
    <citation type="submission" date="2017-07" db="EMBL/GenBank/DDBJ databases">
        <title>Taro Niue Genome Assembly and Annotation.</title>
        <authorList>
            <person name="Atibalentja N."/>
            <person name="Keating K."/>
            <person name="Fields C.J."/>
        </authorList>
    </citation>
    <scope>NUCLEOTIDE SEQUENCE</scope>
    <source>
        <strain evidence="2">Niue_2</strain>
        <tissue evidence="2">Leaf</tissue>
    </source>
</reference>
<comment type="caution">
    <text evidence="2">The sequence shown here is derived from an EMBL/GenBank/DDBJ whole genome shotgun (WGS) entry which is preliminary data.</text>
</comment>
<gene>
    <name evidence="2" type="ORF">Taro_055476</name>
</gene>
<protein>
    <submittedName>
        <fullName evidence="2">Uncharacterized protein</fullName>
    </submittedName>
</protein>
<feature type="region of interest" description="Disordered" evidence="1">
    <location>
        <begin position="140"/>
        <end position="162"/>
    </location>
</feature>
<feature type="compositionally biased region" description="Polar residues" evidence="1">
    <location>
        <begin position="56"/>
        <end position="65"/>
    </location>
</feature>
<dbReference type="EMBL" id="NMUH01012882">
    <property type="protein sequence ID" value="MQM22424.1"/>
    <property type="molecule type" value="Genomic_DNA"/>
</dbReference>
<feature type="region of interest" description="Disordered" evidence="1">
    <location>
        <begin position="43"/>
        <end position="65"/>
    </location>
</feature>
<accession>A0A843XRE3</accession>
<keyword evidence="3" id="KW-1185">Reference proteome</keyword>
<name>A0A843XRE3_COLES</name>
<sequence length="209" mass="22828">MESYLNPIYDENRDPAFYTSQDYEESLPHDLFGESTRPWVATVHATENHHPDDGGPSQTIHPPQSDDQATQLLRLIPQLDQSQIQTLMTALKGKAASSPSPRAGASRPVAATTGPHGQTFSCKGSVDTTINGVDTMAQSKGRNVKKISTSVDTRPGQVDTSDRSQRNMLIGFYLRSTPNAGRSTLDGSPRRPVFQMAKAGRHEMISGRH</sequence>
<proteinExistence type="predicted"/>
<dbReference type="AlphaFoldDB" id="A0A843XRE3"/>
<feature type="compositionally biased region" description="Polar residues" evidence="1">
    <location>
        <begin position="140"/>
        <end position="152"/>
    </location>
</feature>
<feature type="compositionally biased region" description="Low complexity" evidence="1">
    <location>
        <begin position="92"/>
        <end position="111"/>
    </location>
</feature>
<feature type="region of interest" description="Disordered" evidence="1">
    <location>
        <begin position="92"/>
        <end position="118"/>
    </location>
</feature>